<evidence type="ECO:0000313" key="2">
    <source>
        <dbReference type="EMBL" id="KAG7285702.1"/>
    </source>
</evidence>
<comment type="caution">
    <text evidence="2">The sequence shown here is derived from an EMBL/GenBank/DDBJ whole genome shotgun (WGS) entry which is preliminary data.</text>
</comment>
<dbReference type="AlphaFoldDB" id="A0AAD4EQJ7"/>
<reference evidence="2" key="1">
    <citation type="submission" date="2023-02" db="EMBL/GenBank/DDBJ databases">
        <authorList>
            <person name="Palmer J.M."/>
        </authorList>
    </citation>
    <scope>NUCLEOTIDE SEQUENCE</scope>
    <source>
        <strain evidence="2">FW57</strain>
    </source>
</reference>
<feature type="domain" description="F-box" evidence="1">
    <location>
        <begin position="3"/>
        <end position="51"/>
    </location>
</feature>
<dbReference type="InterPro" id="IPR036047">
    <property type="entry name" value="F-box-like_dom_sf"/>
</dbReference>
<name>A0AAD4EQJ7_9PEZI</name>
<dbReference type="InterPro" id="IPR001810">
    <property type="entry name" value="F-box_dom"/>
</dbReference>
<keyword evidence="3" id="KW-1185">Reference proteome</keyword>
<organism evidence="2 3">
    <name type="scientific">Staphylotrichum longicolle</name>
    <dbReference type="NCBI Taxonomy" id="669026"/>
    <lineage>
        <taxon>Eukaryota</taxon>
        <taxon>Fungi</taxon>
        <taxon>Dikarya</taxon>
        <taxon>Ascomycota</taxon>
        <taxon>Pezizomycotina</taxon>
        <taxon>Sordariomycetes</taxon>
        <taxon>Sordariomycetidae</taxon>
        <taxon>Sordariales</taxon>
        <taxon>Chaetomiaceae</taxon>
        <taxon>Staphylotrichum</taxon>
    </lineage>
</organism>
<dbReference type="CDD" id="cd09917">
    <property type="entry name" value="F-box_SF"/>
    <property type="match status" value="1"/>
</dbReference>
<gene>
    <name evidence="2" type="ORF">NEMBOFW57_007995</name>
</gene>
<dbReference type="PROSITE" id="PS50181">
    <property type="entry name" value="FBOX"/>
    <property type="match status" value="1"/>
</dbReference>
<evidence type="ECO:0000313" key="3">
    <source>
        <dbReference type="Proteomes" id="UP001197093"/>
    </source>
</evidence>
<dbReference type="Proteomes" id="UP001197093">
    <property type="component" value="Unassembled WGS sequence"/>
</dbReference>
<evidence type="ECO:0000259" key="1">
    <source>
        <dbReference type="PROSITE" id="PS50181"/>
    </source>
</evidence>
<dbReference type="SMART" id="SM00256">
    <property type="entry name" value="FBOX"/>
    <property type="match status" value="1"/>
</dbReference>
<dbReference type="Pfam" id="PF00646">
    <property type="entry name" value="F-box"/>
    <property type="match status" value="1"/>
</dbReference>
<proteinExistence type="predicted"/>
<dbReference type="EMBL" id="JAHCVI010000004">
    <property type="protein sequence ID" value="KAG7285702.1"/>
    <property type="molecule type" value="Genomic_DNA"/>
</dbReference>
<protein>
    <recommendedName>
        <fullName evidence="1">F-box domain-containing protein</fullName>
    </recommendedName>
</protein>
<sequence>MASLFPVHIPLEILQQIVCQLDPISLIALSQASKPWRALINPLRHDHIQRMLALELLPEHGGIVPLFDEQTAKSVPWWGSEEWKSNKYACCGCMKLRSHMMFSNSAILRRPYRKPPPGSVEAAKAAITDWEPLEPSHRWRRIQERAAREQEVRAKWARAAEPKPDPTNPWLRVPRDKETEAAIAKYLVGTARQKRRCIDCELRLGNWSLLNKPPITTKVPVVKSRQLRFSDDWDRHFPGLVESLDPNQTPKQWRWYRGSSVAMYCTLLTKILICLLANCLTALSQTLSRLAFGWRLISRDFDAQSSDSPLAKHKAVGAEILDGLKWADARKKRIIVGESDLPDLRRRFERYKDFIQNEVDPGTRSGLLQSWFGHWVEDYDLIENKYHWLGQQIARLESDPNLVLNYVLERDPYRVSPSAENL</sequence>
<accession>A0AAD4EQJ7</accession>
<dbReference type="SUPFAM" id="SSF81383">
    <property type="entry name" value="F-box domain"/>
    <property type="match status" value="1"/>
</dbReference>